<evidence type="ECO:0000313" key="4">
    <source>
        <dbReference type="Proteomes" id="UP000094065"/>
    </source>
</evidence>
<dbReference type="Gene3D" id="2.170.270.10">
    <property type="entry name" value="SET domain"/>
    <property type="match status" value="1"/>
</dbReference>
<evidence type="ECO:0000313" key="3">
    <source>
        <dbReference type="EMBL" id="ODN80354.1"/>
    </source>
</evidence>
<dbReference type="OrthoDB" id="5945798at2759"/>
<dbReference type="SUPFAM" id="SSF82199">
    <property type="entry name" value="SET domain"/>
    <property type="match status" value="1"/>
</dbReference>
<feature type="coiled-coil region" evidence="1">
    <location>
        <begin position="555"/>
        <end position="589"/>
    </location>
</feature>
<keyword evidence="1" id="KW-0175">Coiled coil</keyword>
<reference evidence="3 4" key="1">
    <citation type="submission" date="2016-06" db="EMBL/GenBank/DDBJ databases">
        <title>Evolution of pathogenesis and genome organization in the Tremellales.</title>
        <authorList>
            <person name="Cuomo C."/>
            <person name="Litvintseva A."/>
            <person name="Heitman J."/>
            <person name="Chen Y."/>
            <person name="Sun S."/>
            <person name="Springer D."/>
            <person name="Dromer F."/>
            <person name="Young S."/>
            <person name="Zeng Q."/>
            <person name="Chapman S."/>
            <person name="Gujja S."/>
            <person name="Saif S."/>
            <person name="Birren B."/>
        </authorList>
    </citation>
    <scope>NUCLEOTIDE SEQUENCE [LARGE SCALE GENOMIC DNA]</scope>
    <source>
        <strain evidence="3 4">CBS 6039</strain>
    </source>
</reference>
<gene>
    <name evidence="3" type="ORF">L202_02614</name>
</gene>
<dbReference type="AlphaFoldDB" id="A0A1E3HVL2"/>
<evidence type="ECO:0000259" key="2">
    <source>
        <dbReference type="PROSITE" id="PS50280"/>
    </source>
</evidence>
<dbReference type="EMBL" id="AWGJ01000004">
    <property type="protein sequence ID" value="ODN80354.1"/>
    <property type="molecule type" value="Genomic_DNA"/>
</dbReference>
<dbReference type="STRING" id="1295533.A0A1E3HVL2"/>
<sequence>MAPPANILNQTLRSVITDEMYTKFFESLQTAAARLEQVAKVDGLGRVRMVDHMRNKFELYILHSFSSDLHLEDPQGRHASMMTRQQALEWDAESPAEGTCFYHNALSKIPKGFSTVWEKVRCHQGPMEELKVNDRKDVALIQSYDDRMVLGKIITPVKSGLSLSFHIEDPSGAAFPVVIRFPTPIPHFSLSLPDTLAKLYPIGAILVIKSPRTGFLSGGRLGITVDTPYEIEELHPNDPFLEGVALRLHSLALSDPEVKSSRVKTFKLLLNRTEAYLALDLHGAAYRDANRARETIESNDIALTSDERDRLQLRLAKAALGHRLYNAALQACDQASPKSLLSEEIQTVKERVQMRLKEQKFGVYDWMALFRESLEAPLMEMDVADYMSPACQVAQVPGCGRGVIAARDIVPGELIMAIKAVASSCAKIDSPGVYVNCIDAGSLRHVPYDVYTWIYRLVFKLHDDPSLITHLTNLYSEIMFVRTTKHIPQGDEILMSYIQENPSQSSRLLDLANWNIDCACTLCRADSSPDDDHKRRGQLMKVNRGLLNSTTVLFSEVKKGEKEQHRRKAEDLEKLARDVEQTYARDRRQDTKGHLAEIYHIMGRDYFSSGQEPKAIEALIHSLEYTGVTLTTLEQERQLGRKVYDSHSMDEHIFFDILVLAMMEGARDPEEGSKWARSALWMHDVKYGGGLELFMVRYGDFVASSDIMFDWLG</sequence>
<dbReference type="GeneID" id="30153923"/>
<dbReference type="InterPro" id="IPR053209">
    <property type="entry name" value="Gramillin-biosynth_MTr"/>
</dbReference>
<comment type="caution">
    <text evidence="3">The sequence shown here is derived from an EMBL/GenBank/DDBJ whole genome shotgun (WGS) entry which is preliminary data.</text>
</comment>
<dbReference type="PANTHER" id="PTHR47643:SF2">
    <property type="entry name" value="TPR DOMAIN PROTEIN (AFU_ORTHOLOGUE AFUA_5G12710)"/>
    <property type="match status" value="1"/>
</dbReference>
<evidence type="ECO:0000256" key="1">
    <source>
        <dbReference type="SAM" id="Coils"/>
    </source>
</evidence>
<organism evidence="3 4">
    <name type="scientific">Cryptococcus amylolentus CBS 6039</name>
    <dbReference type="NCBI Taxonomy" id="1295533"/>
    <lineage>
        <taxon>Eukaryota</taxon>
        <taxon>Fungi</taxon>
        <taxon>Dikarya</taxon>
        <taxon>Basidiomycota</taxon>
        <taxon>Agaricomycotina</taxon>
        <taxon>Tremellomycetes</taxon>
        <taxon>Tremellales</taxon>
        <taxon>Cryptococcaceae</taxon>
        <taxon>Cryptococcus</taxon>
    </lineage>
</organism>
<proteinExistence type="predicted"/>
<protein>
    <recommendedName>
        <fullName evidence="2">SET domain-containing protein</fullName>
    </recommendedName>
</protein>
<dbReference type="Proteomes" id="UP000094065">
    <property type="component" value="Unassembled WGS sequence"/>
</dbReference>
<dbReference type="InterPro" id="IPR046341">
    <property type="entry name" value="SET_dom_sf"/>
</dbReference>
<accession>A0A1E3HVL2</accession>
<dbReference type="PROSITE" id="PS50280">
    <property type="entry name" value="SET"/>
    <property type="match status" value="1"/>
</dbReference>
<feature type="domain" description="SET" evidence="2">
    <location>
        <begin position="389"/>
        <end position="498"/>
    </location>
</feature>
<dbReference type="PANTHER" id="PTHR47643">
    <property type="entry name" value="TPR DOMAIN PROTEIN (AFU_ORTHOLOGUE AFUA_5G12710)"/>
    <property type="match status" value="1"/>
</dbReference>
<keyword evidence="4" id="KW-1185">Reference proteome</keyword>
<dbReference type="RefSeq" id="XP_018994920.1">
    <property type="nucleotide sequence ID" value="XM_019136251.1"/>
</dbReference>
<dbReference type="InterPro" id="IPR001214">
    <property type="entry name" value="SET_dom"/>
</dbReference>
<dbReference type="CDD" id="cd20071">
    <property type="entry name" value="SET_SMYD"/>
    <property type="match status" value="1"/>
</dbReference>
<name>A0A1E3HVL2_9TREE</name>